<feature type="domain" description="DUF6351" evidence="2">
    <location>
        <begin position="84"/>
        <end position="768"/>
    </location>
</feature>
<dbReference type="EMBL" id="JACHDO010000001">
    <property type="protein sequence ID" value="MBB5490105.1"/>
    <property type="molecule type" value="Genomic_DNA"/>
</dbReference>
<keyword evidence="4" id="KW-1185">Reference proteome</keyword>
<dbReference type="Pfam" id="PF19878">
    <property type="entry name" value="DUF6351"/>
    <property type="match status" value="1"/>
</dbReference>
<sequence length="777" mass="82576">MRQRSPAPPKSRALHEGRFTGGPGGRLVRPGWGRMALGVAAAVTATAFTVSGAPLLQQATALTLPPSAAPMQPPEAESPDELDLSVLSSRPDTVMGGTVLVRVALPAPIEPHQVRLQADGTDVTESLRPVYLPGDGHVLEGLVKDLPEGKSTLTAWIPDTVAGAESPDPPEPARVVVTNHPGTGPVFSGPHQEPFICQTEDFRLAWEGRLGAPTDEHCSVETVVGYVYRTTGGGFAPLPEGGRLPSDVATTVTSTGEEVPYTVRVETGTANRAVYETAVLHDPREPGPDPWISPEGWNRRLVYKFGGGCPGGWFVQGNRTAGVLDHGMLAQGYAVASASLNVFGTNCDDLLAAETMNAVKERFALSHGVPDHTLGWGASGGAYQSHQIADNYPGLLDGIVVSQSYPDVGFSTVPAVSDALLLRSYAEAHPGALTREQQRAVSGFGTWEGIGAMADAAARIDPRGVCPAALPAEQRYHSEDNPGGARCDVFSHARNVYGTDPDTGLPRRPLDNVGIQYGLAALLDGILDVDEFLHLNEHVGGFDQDGRVVPERTAGDAEAIAAAYDSGRLLHTGGGLADIPIVDHRPYQDHAANGDIHMRYHSFSTRERLLSANGTADNHVMLVEAHRSGVFSADQPVAGRALTELDAWVTAAAESARAYPGGAPIEYLRQARPEWLADSCWIGDERVVTPQLPLPGGQGDRCADAFPTYGSPRIAAGGPLASDIVKCRLTDFDETAYPMVFDEDQTERAREVFSAGVCDWSEPGEGQRPPKGPWQFF</sequence>
<feature type="region of interest" description="Disordered" evidence="1">
    <location>
        <begin position="1"/>
        <end position="26"/>
    </location>
</feature>
<dbReference type="InterPro" id="IPR045556">
    <property type="entry name" value="DUF6351"/>
</dbReference>
<dbReference type="Proteomes" id="UP000579647">
    <property type="component" value="Unassembled WGS sequence"/>
</dbReference>
<dbReference type="AlphaFoldDB" id="A0A840WDQ4"/>
<comment type="caution">
    <text evidence="3">The sequence shown here is derived from an EMBL/GenBank/DDBJ whole genome shotgun (WGS) entry which is preliminary data.</text>
</comment>
<gene>
    <name evidence="3" type="ORF">HNR07_001242</name>
</gene>
<evidence type="ECO:0000313" key="3">
    <source>
        <dbReference type="EMBL" id="MBB5490105.1"/>
    </source>
</evidence>
<dbReference type="InterPro" id="IPR029058">
    <property type="entry name" value="AB_hydrolase_fold"/>
</dbReference>
<accession>A0A840WDQ4</accession>
<evidence type="ECO:0000313" key="4">
    <source>
        <dbReference type="Proteomes" id="UP000579647"/>
    </source>
</evidence>
<protein>
    <recommendedName>
        <fullName evidence="2">DUF6351 domain-containing protein</fullName>
    </recommendedName>
</protein>
<proteinExistence type="predicted"/>
<reference evidence="3 4" key="1">
    <citation type="submission" date="2020-08" db="EMBL/GenBank/DDBJ databases">
        <title>Sequencing the genomes of 1000 actinobacteria strains.</title>
        <authorList>
            <person name="Klenk H.-P."/>
        </authorList>
    </citation>
    <scope>NUCLEOTIDE SEQUENCE [LARGE SCALE GENOMIC DNA]</scope>
    <source>
        <strain evidence="3 4">DSM 44598</strain>
    </source>
</reference>
<name>A0A840WDQ4_9ACTN</name>
<evidence type="ECO:0000259" key="2">
    <source>
        <dbReference type="Pfam" id="PF19878"/>
    </source>
</evidence>
<evidence type="ECO:0000256" key="1">
    <source>
        <dbReference type="SAM" id="MobiDB-lite"/>
    </source>
</evidence>
<organism evidence="3 4">
    <name type="scientific">Nocardiopsis metallicus</name>
    <dbReference type="NCBI Taxonomy" id="179819"/>
    <lineage>
        <taxon>Bacteria</taxon>
        <taxon>Bacillati</taxon>
        <taxon>Actinomycetota</taxon>
        <taxon>Actinomycetes</taxon>
        <taxon>Streptosporangiales</taxon>
        <taxon>Nocardiopsidaceae</taxon>
        <taxon>Nocardiopsis</taxon>
    </lineage>
</organism>
<dbReference type="RefSeq" id="WP_312893630.1">
    <property type="nucleotide sequence ID" value="NZ_BAAAKM010000022.1"/>
</dbReference>
<dbReference type="SUPFAM" id="SSF53474">
    <property type="entry name" value="alpha/beta-Hydrolases"/>
    <property type="match status" value="1"/>
</dbReference>